<dbReference type="AlphaFoldDB" id="A0A8B7N2A7"/>
<dbReference type="InterPro" id="IPR011989">
    <property type="entry name" value="ARM-like"/>
</dbReference>
<dbReference type="Proteomes" id="UP000694843">
    <property type="component" value="Unplaced"/>
</dbReference>
<accession>A0A8B7N2A7</accession>
<keyword evidence="7" id="KW-1185">Reference proteome</keyword>
<dbReference type="GO" id="GO:0005634">
    <property type="term" value="C:nucleus"/>
    <property type="evidence" value="ECO:0007669"/>
    <property type="project" value="UniProtKB-SubCell"/>
</dbReference>
<comment type="subcellular location">
    <subcellularLocation>
        <location evidence="1">Nucleus</location>
    </subcellularLocation>
</comment>
<dbReference type="PANTHER" id="PTHR12663">
    <property type="entry name" value="ANDROGEN INDUCED INHIBITOR OF PROLIFERATION AS3 / PDS5-RELATED"/>
    <property type="match status" value="1"/>
</dbReference>
<dbReference type="RefSeq" id="XP_018007710.2">
    <property type="nucleotide sequence ID" value="XM_018152221.2"/>
</dbReference>
<feature type="region of interest" description="Disordered" evidence="6">
    <location>
        <begin position="877"/>
        <end position="931"/>
    </location>
</feature>
<dbReference type="GeneID" id="108665466"/>
<sequence length="931" mass="105768">MGREEKSLSISQKLEFKLKSSDEEERYGSVSLLARMFSEKDSSLAINHKQLWLAFLGRFNDISTKIRTKCVQYSMHFLINHPLLRGDITETLKLRQHDAEETVRYEVVMAIVTTAKRDFGIVAESEDLLDFVKERTLDKRFKIRKEAMCGLAMIYKKHMNNGNVRPDARHVTWIRDKILHGYYMTSMDDRLLVERLVNTCLVPYQLPPEERMCKLLQMFASIDENAAKAFIELQKNQVAVRRSVSDLLELLSRNSVEETELAAKLSVVARFLPDPLKVQEYIRRLYEHLAGDAELLGLFEAMLRPTAACRESVDAVTQILKKLGQPVMTNLYYNSIKMLLERISNVLVDHAALTCLTFIIKKAVMDDPEISDFLSLPNDIAAEKGLRLLFVLSFVLPAHFMHSDILQCLTSLLSSPNLAVAPMVLSTLTYVGKYKPIGEEFPALASELVPQCQQFAVTGTVKQAKHAVRCLYVNFAQQDAQLTQIFSRIIENIREHLTLESPHFRTCVVALGHIVFNIPDKFLVHVKNIVSRKIVKELLMRNQQTPSHSAGGAEDEWAEEELLCEESLVKIEGLKMMARWLLGLKDDIISAQKTFRMLNAFILHRGDLLQAGTMPHYEMAHLRLAAGASMLKICEQKGVGDQFTAEQFINLSRLINDSCQEVRQRFAGKLHKGLARGIPLKCLPLDFMGFYALAGQEKDKDLKSAIRHYMVADINKRREYIKTITMSGGERAFSQLPHIMPDYMLVFAVPVLTHMPSFTSVEDVAQLTLVRQCLWFILEPLITKNDAYCFGFYKALIEQMKNHKDALKPEDEVTNQKMWAVCDLAMGLILSKTVSFEMKEFPSEPRIPPMYFKKHEDPNFVNVASYLPQELQVTQPKKTTKTLTGVTKKVETESLGGGGKKRPQWSSSLAPNKRTKTSCSSSSSTEDVRPS</sequence>
<dbReference type="InterPro" id="IPR016024">
    <property type="entry name" value="ARM-type_fold"/>
</dbReference>
<proteinExistence type="predicted"/>
<protein>
    <submittedName>
        <fullName evidence="8">Sister chromatid cohesion protein PDS5 homolog B-B</fullName>
    </submittedName>
</protein>
<evidence type="ECO:0000256" key="5">
    <source>
        <dbReference type="ARBA" id="ARBA00023306"/>
    </source>
</evidence>
<keyword evidence="5" id="KW-0131">Cell cycle</keyword>
<dbReference type="GO" id="GO:0051301">
    <property type="term" value="P:cell division"/>
    <property type="evidence" value="ECO:0007669"/>
    <property type="project" value="UniProtKB-KW"/>
</dbReference>
<evidence type="ECO:0000256" key="1">
    <source>
        <dbReference type="ARBA" id="ARBA00004123"/>
    </source>
</evidence>
<keyword evidence="4" id="KW-0539">Nucleus</keyword>
<dbReference type="OrthoDB" id="200660at2759"/>
<keyword evidence="2" id="KW-0132">Cell division</keyword>
<evidence type="ECO:0000256" key="2">
    <source>
        <dbReference type="ARBA" id="ARBA00022618"/>
    </source>
</evidence>
<organism evidence="7 8">
    <name type="scientific">Hyalella azteca</name>
    <name type="common">Amphipod</name>
    <dbReference type="NCBI Taxonomy" id="294128"/>
    <lineage>
        <taxon>Eukaryota</taxon>
        <taxon>Metazoa</taxon>
        <taxon>Ecdysozoa</taxon>
        <taxon>Arthropoda</taxon>
        <taxon>Crustacea</taxon>
        <taxon>Multicrustacea</taxon>
        <taxon>Malacostraca</taxon>
        <taxon>Eumalacostraca</taxon>
        <taxon>Peracarida</taxon>
        <taxon>Amphipoda</taxon>
        <taxon>Senticaudata</taxon>
        <taxon>Talitrida</taxon>
        <taxon>Talitroidea</taxon>
        <taxon>Hyalellidae</taxon>
        <taxon>Hyalella</taxon>
    </lineage>
</organism>
<dbReference type="GO" id="GO:0006281">
    <property type="term" value="P:DNA repair"/>
    <property type="evidence" value="ECO:0007669"/>
    <property type="project" value="TreeGrafter"/>
</dbReference>
<dbReference type="KEGG" id="hazt:108665466"/>
<dbReference type="InterPro" id="IPR039776">
    <property type="entry name" value="Pds5"/>
</dbReference>
<dbReference type="PANTHER" id="PTHR12663:SF0">
    <property type="entry name" value="PRECOCIOUS DISSOCIATION OF SISTERS 5, ISOFORM A"/>
    <property type="match status" value="1"/>
</dbReference>
<dbReference type="Pfam" id="PF20168">
    <property type="entry name" value="PDS5"/>
    <property type="match status" value="1"/>
</dbReference>
<reference evidence="8" key="1">
    <citation type="submission" date="2025-08" db="UniProtKB">
        <authorList>
            <consortium name="RefSeq"/>
        </authorList>
    </citation>
    <scope>IDENTIFICATION</scope>
    <source>
        <tissue evidence="8">Whole organism</tissue>
    </source>
</reference>
<dbReference type="CTD" id="36286"/>
<dbReference type="GO" id="GO:0000785">
    <property type="term" value="C:chromatin"/>
    <property type="evidence" value="ECO:0007669"/>
    <property type="project" value="TreeGrafter"/>
</dbReference>
<name>A0A8B7N2A7_HYAAZ</name>
<dbReference type="GO" id="GO:0007064">
    <property type="term" value="P:mitotic sister chromatid cohesion"/>
    <property type="evidence" value="ECO:0007669"/>
    <property type="project" value="InterPro"/>
</dbReference>
<evidence type="ECO:0000313" key="7">
    <source>
        <dbReference type="Proteomes" id="UP000694843"/>
    </source>
</evidence>
<evidence type="ECO:0000256" key="3">
    <source>
        <dbReference type="ARBA" id="ARBA00022776"/>
    </source>
</evidence>
<dbReference type="OMA" id="ERHPQHE"/>
<evidence type="ECO:0000256" key="6">
    <source>
        <dbReference type="SAM" id="MobiDB-lite"/>
    </source>
</evidence>
<evidence type="ECO:0000313" key="8">
    <source>
        <dbReference type="RefSeq" id="XP_018007710.2"/>
    </source>
</evidence>
<evidence type="ECO:0000256" key="4">
    <source>
        <dbReference type="ARBA" id="ARBA00023242"/>
    </source>
</evidence>
<dbReference type="Gene3D" id="1.25.10.10">
    <property type="entry name" value="Leucine-rich Repeat Variant"/>
    <property type="match status" value="1"/>
</dbReference>
<keyword evidence="3" id="KW-0498">Mitosis</keyword>
<dbReference type="SUPFAM" id="SSF48371">
    <property type="entry name" value="ARM repeat"/>
    <property type="match status" value="1"/>
</dbReference>
<gene>
    <name evidence="8" type="primary">LOC108665466</name>
</gene>